<dbReference type="Proteomes" id="UP001201812">
    <property type="component" value="Unassembled WGS sequence"/>
</dbReference>
<dbReference type="PANTHER" id="PTHR44590:SF3">
    <property type="entry name" value="CARBOXYLESTERASE TYPE B DOMAIN-CONTAINING PROTEIN"/>
    <property type="match status" value="1"/>
</dbReference>
<protein>
    <submittedName>
        <fullName evidence="3">Carboxylesterase family domain-containing protein</fullName>
    </submittedName>
</protein>
<evidence type="ECO:0000313" key="4">
    <source>
        <dbReference type="Proteomes" id="UP001201812"/>
    </source>
</evidence>
<dbReference type="PANTHER" id="PTHR44590">
    <property type="entry name" value="CARBOXYLIC ESTER HYDROLASE-RELATED"/>
    <property type="match status" value="1"/>
</dbReference>
<comment type="caution">
    <text evidence="3">The sequence shown here is derived from an EMBL/GenBank/DDBJ whole genome shotgun (WGS) entry which is preliminary data.</text>
</comment>
<dbReference type="InterPro" id="IPR002018">
    <property type="entry name" value="CarbesteraseB"/>
</dbReference>
<reference evidence="3" key="1">
    <citation type="submission" date="2022-01" db="EMBL/GenBank/DDBJ databases">
        <title>Genome Sequence Resource for Two Populations of Ditylenchus destructor, the Migratory Endoparasitic Phytonematode.</title>
        <authorList>
            <person name="Zhang H."/>
            <person name="Lin R."/>
            <person name="Xie B."/>
        </authorList>
    </citation>
    <scope>NUCLEOTIDE SEQUENCE</scope>
    <source>
        <strain evidence="3">BazhouSP</strain>
    </source>
</reference>
<name>A0AAD4QW75_9BILA</name>
<gene>
    <name evidence="3" type="ORF">DdX_20835</name>
</gene>
<feature type="domain" description="Carboxylesterase type B" evidence="2">
    <location>
        <begin position="29"/>
        <end position="97"/>
    </location>
</feature>
<dbReference type="AlphaFoldDB" id="A0AAD4QW75"/>
<accession>A0AAD4QW75</accession>
<dbReference type="InterPro" id="IPR029058">
    <property type="entry name" value="AB_hydrolase_fold"/>
</dbReference>
<feature type="chain" id="PRO_5042039161" evidence="1">
    <location>
        <begin position="22"/>
        <end position="130"/>
    </location>
</feature>
<dbReference type="Gene3D" id="3.40.50.1820">
    <property type="entry name" value="alpha/beta hydrolase"/>
    <property type="match status" value="1"/>
</dbReference>
<sequence>MLRKAMLFPIIFICQFVFALAAENQTLTDVVKTKLGKVQGFTVTAESGFKTDVFLGIPFAQPPVGELRFEKPRPAQPWNGVLATTEFANVCTSVVSFLAWGGKALLDYTSAPSRNYLVRKAKDVCIRSSH</sequence>
<evidence type="ECO:0000259" key="2">
    <source>
        <dbReference type="Pfam" id="PF00135"/>
    </source>
</evidence>
<proteinExistence type="predicted"/>
<keyword evidence="4" id="KW-1185">Reference proteome</keyword>
<organism evidence="3 4">
    <name type="scientific">Ditylenchus destructor</name>
    <dbReference type="NCBI Taxonomy" id="166010"/>
    <lineage>
        <taxon>Eukaryota</taxon>
        <taxon>Metazoa</taxon>
        <taxon>Ecdysozoa</taxon>
        <taxon>Nematoda</taxon>
        <taxon>Chromadorea</taxon>
        <taxon>Rhabditida</taxon>
        <taxon>Tylenchina</taxon>
        <taxon>Tylenchomorpha</taxon>
        <taxon>Sphaerularioidea</taxon>
        <taxon>Anguinidae</taxon>
        <taxon>Anguininae</taxon>
        <taxon>Ditylenchus</taxon>
    </lineage>
</organism>
<dbReference type="SUPFAM" id="SSF53474">
    <property type="entry name" value="alpha/beta-Hydrolases"/>
    <property type="match status" value="1"/>
</dbReference>
<dbReference type="EMBL" id="JAKKPZ010000674">
    <property type="protein sequence ID" value="KAI1693122.1"/>
    <property type="molecule type" value="Genomic_DNA"/>
</dbReference>
<dbReference type="Pfam" id="PF00135">
    <property type="entry name" value="COesterase"/>
    <property type="match status" value="1"/>
</dbReference>
<evidence type="ECO:0000313" key="3">
    <source>
        <dbReference type="EMBL" id="KAI1693122.1"/>
    </source>
</evidence>
<feature type="signal peptide" evidence="1">
    <location>
        <begin position="1"/>
        <end position="21"/>
    </location>
</feature>
<keyword evidence="1" id="KW-0732">Signal</keyword>
<evidence type="ECO:0000256" key="1">
    <source>
        <dbReference type="SAM" id="SignalP"/>
    </source>
</evidence>